<comment type="similarity">
    <text evidence="2">Belongs to the acyl-CoA dehydrogenase family.</text>
</comment>
<dbReference type="Gene3D" id="1.10.540.10">
    <property type="entry name" value="Acyl-CoA dehydrogenase/oxidase, N-terminal domain"/>
    <property type="match status" value="1"/>
</dbReference>
<evidence type="ECO:0000256" key="5">
    <source>
        <dbReference type="ARBA" id="ARBA00023002"/>
    </source>
</evidence>
<reference evidence="7 8" key="1">
    <citation type="submission" date="2020-01" db="EMBL/GenBank/DDBJ databases">
        <title>A novel Bacillus sp. from Pasinler.</title>
        <authorList>
            <person name="Adiguzel A."/>
            <person name="Ay H."/>
            <person name="Baltaci M.O."/>
        </authorList>
    </citation>
    <scope>NUCLEOTIDE SEQUENCE [LARGE SCALE GENOMIC DNA]</scope>
    <source>
        <strain evidence="7 8">P1</strain>
    </source>
</reference>
<sequence>MSEMRELMVELTEKILKENCSKELVDQAEEGIWQGKLWKLIEEAGIFTIGISEDSGGTGGDYADGFHVLRLVGKYAVPLPVSETLIGNWLLQEMGLQPETNPLTISIKKDEFINIQEKEQGFLVTGKLTKVPWGRFAKKVVTIGKKEDETYFILLPIEGASIEKSTNLAGEPQDTISFDQTVTELQMKFVNVEGLIEKVQDLQGLSKAAMMSGAMENILDMTVQYTREREQFGRPIHRQQAVQQYLAILAGETAASLTITNKAIEAFQENNDVYELASARVKTSSAAGKVAELSHQVHGAIGVTYEHRLHQLTRRLWAWREEAGNENDWAEKLAHKILNDDKSTLWEFLTRTGSKNPVG</sequence>
<dbReference type="PANTHER" id="PTHR43884">
    <property type="entry name" value="ACYL-COA DEHYDROGENASE"/>
    <property type="match status" value="1"/>
</dbReference>
<protein>
    <submittedName>
        <fullName evidence="7">Acyl-CoA/acyl-ACP dehydrogenase</fullName>
    </submittedName>
</protein>
<evidence type="ECO:0000256" key="2">
    <source>
        <dbReference type="ARBA" id="ARBA00009347"/>
    </source>
</evidence>
<dbReference type="SUPFAM" id="SSF47203">
    <property type="entry name" value="Acyl-CoA dehydrogenase C-terminal domain-like"/>
    <property type="match status" value="1"/>
</dbReference>
<evidence type="ECO:0000313" key="8">
    <source>
        <dbReference type="Proteomes" id="UP000743899"/>
    </source>
</evidence>
<evidence type="ECO:0000256" key="3">
    <source>
        <dbReference type="ARBA" id="ARBA00022630"/>
    </source>
</evidence>
<keyword evidence="5" id="KW-0560">Oxidoreductase</keyword>
<keyword evidence="3" id="KW-0285">Flavoprotein</keyword>
<keyword evidence="8" id="KW-1185">Reference proteome</keyword>
<dbReference type="PANTHER" id="PTHR43884:SF20">
    <property type="entry name" value="ACYL-COA DEHYDROGENASE FADE28"/>
    <property type="match status" value="1"/>
</dbReference>
<evidence type="ECO:0000256" key="4">
    <source>
        <dbReference type="ARBA" id="ARBA00022827"/>
    </source>
</evidence>
<feature type="domain" description="Acyl-CoA dehydrogenase/oxidase C-terminal" evidence="6">
    <location>
        <begin position="207"/>
        <end position="326"/>
    </location>
</feature>
<dbReference type="Proteomes" id="UP000743899">
    <property type="component" value="Unassembled WGS sequence"/>
</dbReference>
<proteinExistence type="inferred from homology"/>
<dbReference type="Pfam" id="PF00441">
    <property type="entry name" value="Acyl-CoA_dh_1"/>
    <property type="match status" value="1"/>
</dbReference>
<accession>A0ABX0A5J5</accession>
<keyword evidence="4" id="KW-0274">FAD</keyword>
<dbReference type="InterPro" id="IPR009100">
    <property type="entry name" value="AcylCoA_DH/oxidase_NM_dom_sf"/>
</dbReference>
<name>A0ABX0A5J5_9BACI</name>
<evidence type="ECO:0000259" key="6">
    <source>
        <dbReference type="Pfam" id="PF00441"/>
    </source>
</evidence>
<dbReference type="EMBL" id="JAACYS010000076">
    <property type="protein sequence ID" value="NCU18724.1"/>
    <property type="molecule type" value="Genomic_DNA"/>
</dbReference>
<dbReference type="InterPro" id="IPR037069">
    <property type="entry name" value="AcylCoA_DH/ox_N_sf"/>
</dbReference>
<dbReference type="SUPFAM" id="SSF56645">
    <property type="entry name" value="Acyl-CoA dehydrogenase NM domain-like"/>
    <property type="match status" value="1"/>
</dbReference>
<comment type="cofactor">
    <cofactor evidence="1">
        <name>FAD</name>
        <dbReference type="ChEBI" id="CHEBI:57692"/>
    </cofactor>
</comment>
<gene>
    <name evidence="7" type="ORF">GW534_13570</name>
</gene>
<dbReference type="InterPro" id="IPR009075">
    <property type="entry name" value="AcylCo_DH/oxidase_C"/>
</dbReference>
<organism evidence="7 8">
    <name type="scientific">Pallidibacillus pasinlerensis</name>
    <dbReference type="NCBI Taxonomy" id="2703818"/>
    <lineage>
        <taxon>Bacteria</taxon>
        <taxon>Bacillati</taxon>
        <taxon>Bacillota</taxon>
        <taxon>Bacilli</taxon>
        <taxon>Bacillales</taxon>
        <taxon>Bacillaceae</taxon>
        <taxon>Pallidibacillus</taxon>
    </lineage>
</organism>
<dbReference type="Gene3D" id="1.20.140.10">
    <property type="entry name" value="Butyryl-CoA Dehydrogenase, subunit A, domain 3"/>
    <property type="match status" value="1"/>
</dbReference>
<dbReference type="InterPro" id="IPR036250">
    <property type="entry name" value="AcylCo_DH-like_C"/>
</dbReference>
<dbReference type="RefSeq" id="WP_161921552.1">
    <property type="nucleotide sequence ID" value="NZ_JAACYS010000076.1"/>
</dbReference>
<comment type="caution">
    <text evidence="7">The sequence shown here is derived from an EMBL/GenBank/DDBJ whole genome shotgun (WGS) entry which is preliminary data.</text>
</comment>
<evidence type="ECO:0000256" key="1">
    <source>
        <dbReference type="ARBA" id="ARBA00001974"/>
    </source>
</evidence>
<evidence type="ECO:0000313" key="7">
    <source>
        <dbReference type="EMBL" id="NCU18724.1"/>
    </source>
</evidence>